<evidence type="ECO:0000259" key="4">
    <source>
        <dbReference type="PROSITE" id="PS01124"/>
    </source>
</evidence>
<evidence type="ECO:0000256" key="3">
    <source>
        <dbReference type="ARBA" id="ARBA00023163"/>
    </source>
</evidence>
<dbReference type="PRINTS" id="PR00032">
    <property type="entry name" value="HTHARAC"/>
</dbReference>
<dbReference type="PANTHER" id="PTHR47893">
    <property type="entry name" value="REGULATORY PROTEIN PCHR"/>
    <property type="match status" value="1"/>
</dbReference>
<dbReference type="Pfam" id="PF12833">
    <property type="entry name" value="HTH_18"/>
    <property type="match status" value="1"/>
</dbReference>
<comment type="caution">
    <text evidence="5">The sequence shown here is derived from an EMBL/GenBank/DDBJ whole genome shotgun (WGS) entry which is preliminary data.</text>
</comment>
<evidence type="ECO:0000313" key="5">
    <source>
        <dbReference type="EMBL" id="RPE07957.1"/>
    </source>
</evidence>
<evidence type="ECO:0000256" key="1">
    <source>
        <dbReference type="ARBA" id="ARBA00023015"/>
    </source>
</evidence>
<dbReference type="GO" id="GO:0003700">
    <property type="term" value="F:DNA-binding transcription factor activity"/>
    <property type="evidence" value="ECO:0007669"/>
    <property type="project" value="InterPro"/>
</dbReference>
<dbReference type="PROSITE" id="PS01124">
    <property type="entry name" value="HTH_ARAC_FAMILY_2"/>
    <property type="match status" value="1"/>
</dbReference>
<feature type="domain" description="HTH araC/xylS-type" evidence="4">
    <location>
        <begin position="215"/>
        <end position="313"/>
    </location>
</feature>
<dbReference type="AlphaFoldDB" id="A0A3N4PUX4"/>
<proteinExistence type="predicted"/>
<dbReference type="InterPro" id="IPR018060">
    <property type="entry name" value="HTH_AraC"/>
</dbReference>
<dbReference type="GO" id="GO:0043565">
    <property type="term" value="F:sequence-specific DNA binding"/>
    <property type="evidence" value="ECO:0007669"/>
    <property type="project" value="InterPro"/>
</dbReference>
<gene>
    <name evidence="5" type="ORF">EGT74_12840</name>
</gene>
<reference evidence="5 6" key="1">
    <citation type="submission" date="2018-11" db="EMBL/GenBank/DDBJ databases">
        <title>Chitinophaga lutea sp.nov., isolate from arsenic contaminated soil.</title>
        <authorList>
            <person name="Zong Y."/>
        </authorList>
    </citation>
    <scope>NUCLEOTIDE SEQUENCE [LARGE SCALE GENOMIC DNA]</scope>
    <source>
        <strain evidence="5 6">ZY74</strain>
    </source>
</reference>
<accession>A0A3N4PUX4</accession>
<dbReference type="InterPro" id="IPR053142">
    <property type="entry name" value="PchR_regulatory_protein"/>
</dbReference>
<dbReference type="Gene3D" id="1.10.10.60">
    <property type="entry name" value="Homeodomain-like"/>
    <property type="match status" value="2"/>
</dbReference>
<keyword evidence="3" id="KW-0804">Transcription</keyword>
<dbReference type="PANTHER" id="PTHR47893:SF1">
    <property type="entry name" value="REGULATORY PROTEIN PCHR"/>
    <property type="match status" value="1"/>
</dbReference>
<sequence>MSNRDTNPWLFPEGGQEYHYIDDRGAGSRIVVKEDHLPGASIFFAKGEQSSAVRMKETVETPTLAMYFSLEGDTGSMAVTDESYMMKGQQHVVSYMPRFEGYYLLNSPKISNFGVILEESFFSRLYMEDIDCLKRFWDKVNAGQEADMAPGPMAITPRQLALIHDIAHCGYTGHMRQLYLESKIVELFLFQAEQAEGLKGMKPVQLSAADIDKLHAAKHYIRQHMFEQLSLDQVSRECGLNEFKLKKGFRELFATTVFGYLNELRMSYARQLILNSGCSILEAAYSVGYSEPYSFTRAFRKHFGYLPSELKRG</sequence>
<dbReference type="SUPFAM" id="SSF46689">
    <property type="entry name" value="Homeodomain-like"/>
    <property type="match status" value="2"/>
</dbReference>
<dbReference type="Proteomes" id="UP000278351">
    <property type="component" value="Unassembled WGS sequence"/>
</dbReference>
<dbReference type="EMBL" id="RPDH01000002">
    <property type="protein sequence ID" value="RPE07957.1"/>
    <property type="molecule type" value="Genomic_DNA"/>
</dbReference>
<keyword evidence="6" id="KW-1185">Reference proteome</keyword>
<evidence type="ECO:0000313" key="6">
    <source>
        <dbReference type="Proteomes" id="UP000278351"/>
    </source>
</evidence>
<keyword evidence="1" id="KW-0805">Transcription regulation</keyword>
<name>A0A3N4PUX4_9BACT</name>
<keyword evidence="2" id="KW-0238">DNA-binding</keyword>
<dbReference type="SMART" id="SM00342">
    <property type="entry name" value="HTH_ARAC"/>
    <property type="match status" value="1"/>
</dbReference>
<evidence type="ECO:0000256" key="2">
    <source>
        <dbReference type="ARBA" id="ARBA00023125"/>
    </source>
</evidence>
<protein>
    <submittedName>
        <fullName evidence="5">AraC family transcriptional regulator</fullName>
    </submittedName>
</protein>
<organism evidence="5 6">
    <name type="scientific">Chitinophaga lutea</name>
    <dbReference type="NCBI Taxonomy" id="2488634"/>
    <lineage>
        <taxon>Bacteria</taxon>
        <taxon>Pseudomonadati</taxon>
        <taxon>Bacteroidota</taxon>
        <taxon>Chitinophagia</taxon>
        <taxon>Chitinophagales</taxon>
        <taxon>Chitinophagaceae</taxon>
        <taxon>Chitinophaga</taxon>
    </lineage>
</organism>
<dbReference type="OrthoDB" id="799767at2"/>
<dbReference type="InterPro" id="IPR018062">
    <property type="entry name" value="HTH_AraC-typ_CS"/>
</dbReference>
<dbReference type="InterPro" id="IPR009057">
    <property type="entry name" value="Homeodomain-like_sf"/>
</dbReference>
<dbReference type="InterPro" id="IPR020449">
    <property type="entry name" value="Tscrpt_reg_AraC-type_HTH"/>
</dbReference>
<dbReference type="RefSeq" id="WP_123846957.1">
    <property type="nucleotide sequence ID" value="NZ_RPDH01000002.1"/>
</dbReference>
<dbReference type="PROSITE" id="PS00041">
    <property type="entry name" value="HTH_ARAC_FAMILY_1"/>
    <property type="match status" value="1"/>
</dbReference>